<dbReference type="Gene3D" id="3.40.50.2000">
    <property type="entry name" value="Glycogen Phosphorylase B"/>
    <property type="match status" value="1"/>
</dbReference>
<evidence type="ECO:0000313" key="1">
    <source>
        <dbReference type="EMBL" id="VXB65810.1"/>
    </source>
</evidence>
<dbReference type="AlphaFoldDB" id="A0A653SLE9"/>
<reference evidence="1 2" key="1">
    <citation type="submission" date="2019-10" db="EMBL/GenBank/DDBJ databases">
        <authorList>
            <person name="Karimi E."/>
        </authorList>
    </citation>
    <scope>NUCLEOTIDE SEQUENCE [LARGE SCALE GENOMIC DNA]</scope>
    <source>
        <strain evidence="1">Maribacter sp. 151</strain>
    </source>
</reference>
<keyword evidence="2" id="KW-1185">Reference proteome</keyword>
<name>A0A653SLE9_9FLAO</name>
<sequence>MKVIFICGSVDPGRDGVGDYTRRLCATLYKLGITVGILAINDGSVSKPEETTQNEDGVNVEVYRLPNTLAQKKRYKLAYSWIDKINPNWLSLQYVPYSFSQKGIPIGISSKLLKLGKGRKWHIMFHELAIGIEVGASIKDILIGKVQIQIIRSLLQKIKPSIVHTQTHLYRQILDDIGFNSSYLPLFSNIPRENKIDSIISDKKKLIHKSKNLNFLVFGGIQPNSPIDSFIMEAKNFASTNNLSMKMIFVGRNGKELTNWSIICKKNSVNFEILGEKPRKEISNILSDADYGISTTPLVLSEKSGSVAAMHLHNLPVLCVARDWTTKVKIKENNFTVMNYQVGDFNKLIKNSQAIPKIDTTVTKVAKLFLDSLKV</sequence>
<dbReference type="SUPFAM" id="SSF53756">
    <property type="entry name" value="UDP-Glycosyltransferase/glycogen phosphorylase"/>
    <property type="match status" value="1"/>
</dbReference>
<dbReference type="RefSeq" id="WP_159302908.1">
    <property type="nucleotide sequence ID" value="NZ_LR733271.1"/>
</dbReference>
<gene>
    <name evidence="1" type="ORF">MARI151_30274</name>
</gene>
<proteinExistence type="predicted"/>
<evidence type="ECO:0000313" key="2">
    <source>
        <dbReference type="Proteomes" id="UP000430202"/>
    </source>
</evidence>
<dbReference type="EMBL" id="CABWLR010000003">
    <property type="protein sequence ID" value="VXB65810.1"/>
    <property type="molecule type" value="Genomic_DNA"/>
</dbReference>
<accession>A0A653SLE9</accession>
<organism evidence="1 2">
    <name type="scientific">Maribacter litoralis</name>
    <dbReference type="NCBI Taxonomy" id="2059726"/>
    <lineage>
        <taxon>Bacteria</taxon>
        <taxon>Pseudomonadati</taxon>
        <taxon>Bacteroidota</taxon>
        <taxon>Flavobacteriia</taxon>
        <taxon>Flavobacteriales</taxon>
        <taxon>Flavobacteriaceae</taxon>
        <taxon>Maribacter</taxon>
    </lineage>
</organism>
<protein>
    <submittedName>
        <fullName evidence="1">Uncharacterized protein</fullName>
    </submittedName>
</protein>
<dbReference type="Proteomes" id="UP000430202">
    <property type="component" value="Unassembled WGS sequence"/>
</dbReference>